<dbReference type="EMBL" id="KZ155776">
    <property type="protein sequence ID" value="OUS48099.1"/>
    <property type="molecule type" value="Genomic_DNA"/>
</dbReference>
<feature type="transmembrane region" description="Helical" evidence="3">
    <location>
        <begin position="995"/>
        <end position="1012"/>
    </location>
</feature>
<dbReference type="GO" id="GO:0003924">
    <property type="term" value="F:GTPase activity"/>
    <property type="evidence" value="ECO:0007669"/>
    <property type="project" value="TreeGrafter"/>
</dbReference>
<organism evidence="6">
    <name type="scientific">Ostreococcus tauri</name>
    <name type="common">Marine green alga</name>
    <dbReference type="NCBI Taxonomy" id="70448"/>
    <lineage>
        <taxon>Eukaryota</taxon>
        <taxon>Viridiplantae</taxon>
        <taxon>Chlorophyta</taxon>
        <taxon>Mamiellophyceae</taxon>
        <taxon>Mamiellales</taxon>
        <taxon>Bathycoccaceae</taxon>
        <taxon>Ostreococcus</taxon>
    </lineage>
</organism>
<keyword evidence="3" id="KW-1133">Transmembrane helix</keyword>
<accession>A0A1Y5IET2</accession>
<feature type="compositionally biased region" description="Basic and acidic residues" evidence="2">
    <location>
        <begin position="446"/>
        <end position="479"/>
    </location>
</feature>
<feature type="compositionally biased region" description="Basic and acidic residues" evidence="2">
    <location>
        <begin position="489"/>
        <end position="504"/>
    </location>
</feature>
<evidence type="ECO:0000259" key="4">
    <source>
        <dbReference type="SMART" id="SM00785"/>
    </source>
</evidence>
<dbReference type="InterPro" id="IPR039761">
    <property type="entry name" value="Bms1/Tsr1"/>
</dbReference>
<feature type="compositionally biased region" description="Acidic residues" evidence="2">
    <location>
        <begin position="431"/>
        <end position="445"/>
    </location>
</feature>
<gene>
    <name evidence="6" type="ORF">BE221DRAFT_70668</name>
</gene>
<dbReference type="PANTHER" id="PTHR12858:SF1">
    <property type="entry name" value="PRE-RRNA-PROCESSING PROTEIN TSR1 HOMOLOG"/>
    <property type="match status" value="1"/>
</dbReference>
<dbReference type="InterPro" id="IPR012948">
    <property type="entry name" value="AARP2CN"/>
</dbReference>
<dbReference type="GO" id="GO:0005525">
    <property type="term" value="F:GTP binding"/>
    <property type="evidence" value="ECO:0007669"/>
    <property type="project" value="TreeGrafter"/>
</dbReference>
<comment type="similarity">
    <text evidence="1">Belongs to the TRAFAC class translation factor GTPase superfamily. Bms1-like GTPase family. TSR1 subfamily.</text>
</comment>
<dbReference type="GO" id="GO:0005634">
    <property type="term" value="C:nucleus"/>
    <property type="evidence" value="ECO:0007669"/>
    <property type="project" value="InterPro"/>
</dbReference>
<reference evidence="6" key="1">
    <citation type="submission" date="2017-04" db="EMBL/GenBank/DDBJ databases">
        <title>Population genomics of picophytoplankton unveils novel chromosome hypervariability.</title>
        <authorList>
            <consortium name="DOE Joint Genome Institute"/>
            <person name="Blanc-Mathieu R."/>
            <person name="Krasovec M."/>
            <person name="Hebrard M."/>
            <person name="Yau S."/>
            <person name="Desgranges E."/>
            <person name="Martin J."/>
            <person name="Schackwitz W."/>
            <person name="Kuo A."/>
            <person name="Salin G."/>
            <person name="Donnadieu C."/>
            <person name="Desdevises Y."/>
            <person name="Sanchez-Ferandin S."/>
            <person name="Moreau H."/>
            <person name="Rivals E."/>
            <person name="Grigoriev I.V."/>
            <person name="Grimsley N."/>
            <person name="Eyre-Walker A."/>
            <person name="Piganeau G."/>
        </authorList>
    </citation>
    <scope>NUCLEOTIDE SEQUENCE [LARGE SCALE GENOMIC DNA]</scope>
    <source>
        <strain evidence="6">RCC 1115</strain>
    </source>
</reference>
<dbReference type="Pfam" id="PF08142">
    <property type="entry name" value="AARP2CN"/>
    <property type="match status" value="1"/>
</dbReference>
<dbReference type="Proteomes" id="UP000195557">
    <property type="component" value="Unassembled WGS sequence"/>
</dbReference>
<feature type="compositionally biased region" description="Basic residues" evidence="2">
    <location>
        <begin position="22"/>
        <end position="43"/>
    </location>
</feature>
<dbReference type="SMART" id="SM01362">
    <property type="entry name" value="DUF663"/>
    <property type="match status" value="1"/>
</dbReference>
<evidence type="ECO:0000256" key="1">
    <source>
        <dbReference type="ARBA" id="ARBA00038288"/>
    </source>
</evidence>
<evidence type="ECO:0000256" key="2">
    <source>
        <dbReference type="SAM" id="MobiDB-lite"/>
    </source>
</evidence>
<keyword evidence="3" id="KW-0472">Membrane</keyword>
<protein>
    <submittedName>
        <fullName evidence="6">Uncharacterized protein</fullName>
    </submittedName>
</protein>
<name>A0A1Y5IET2_OSTTA</name>
<evidence type="ECO:0000259" key="5">
    <source>
        <dbReference type="SMART" id="SM01362"/>
    </source>
</evidence>
<dbReference type="GO" id="GO:0000462">
    <property type="term" value="P:maturation of SSU-rRNA from tricistronic rRNA transcript (SSU-rRNA, 5.8S rRNA, LSU-rRNA)"/>
    <property type="evidence" value="ECO:0007669"/>
    <property type="project" value="TreeGrafter"/>
</dbReference>
<dbReference type="AlphaFoldDB" id="A0A1Y5IET2"/>
<feature type="domain" description="Ribosome biogenesis protein BMS1/TSR1 C-terminal" evidence="5">
    <location>
        <begin position="496"/>
        <end position="806"/>
    </location>
</feature>
<dbReference type="GO" id="GO:0030688">
    <property type="term" value="C:preribosome, small subunit precursor"/>
    <property type="evidence" value="ECO:0007669"/>
    <property type="project" value="TreeGrafter"/>
</dbReference>
<evidence type="ECO:0000313" key="6">
    <source>
        <dbReference type="EMBL" id="OUS48099.1"/>
    </source>
</evidence>
<dbReference type="InterPro" id="IPR007034">
    <property type="entry name" value="BMS1_TSR1_C"/>
</dbReference>
<feature type="region of interest" description="Disordered" evidence="2">
    <location>
        <begin position="839"/>
        <end position="866"/>
    </location>
</feature>
<feature type="region of interest" description="Disordered" evidence="2">
    <location>
        <begin position="428"/>
        <end position="504"/>
    </location>
</feature>
<dbReference type="GO" id="GO:0000479">
    <property type="term" value="P:endonucleolytic cleavage of tricistronic rRNA transcript (SSU-rRNA, 5.8S rRNA, LSU-rRNA)"/>
    <property type="evidence" value="ECO:0007669"/>
    <property type="project" value="TreeGrafter"/>
</dbReference>
<proteinExistence type="inferred from homology"/>
<dbReference type="GO" id="GO:0034511">
    <property type="term" value="F:U3 snoRNA binding"/>
    <property type="evidence" value="ECO:0007669"/>
    <property type="project" value="TreeGrafter"/>
</dbReference>
<feature type="domain" description="AARP2CN" evidence="4">
    <location>
        <begin position="265"/>
        <end position="346"/>
    </location>
</feature>
<feature type="region of interest" description="Disordered" evidence="2">
    <location>
        <begin position="1"/>
        <end position="48"/>
    </location>
</feature>
<evidence type="ECO:0000256" key="3">
    <source>
        <dbReference type="SAM" id="Phobius"/>
    </source>
</evidence>
<dbReference type="eggNOG" id="KOG1980">
    <property type="taxonomic scope" value="Eukaryota"/>
</dbReference>
<dbReference type="SMART" id="SM00785">
    <property type="entry name" value="AARP2CN"/>
    <property type="match status" value="1"/>
</dbReference>
<keyword evidence="3" id="KW-0812">Transmembrane</keyword>
<sequence>MIDSPSIASMGENDAHSECSRARRNKRHNSGRHQSKHSWKKHKTSDDASVREMFGARVRAGLKTGLGVGNKRTRAMRARQAREANRASVLAERRHARATPRVTAVLCFNEVEQGAEDVRAFCEGLVRAVRGDGASEGEIEDVVRGMFEDASTPRTATSARHRARASFMLMNPNNALASLEILKACDVLLVVASVTSPEPSEAVARCLPTLKALGIPQTLLALRGLEDVKQAKRQEVKKAMMNLVANEFQMTTDRVKALPASSRAELTELARQTLEIRVDQPRWRLQRPYVLAHRREVVPNAEDDRFATVIVEGYVRGDSGNANQLWNLPGVGDFPVAKIESILEPPEARLNARADKDDTMEGDEVLMTWTRDDSIAQPVMRENEPDEMAGEQTWPTATELQNAELESMRKARPAGMSAYQASWLLDGKGADDEDEADDDDDDADMDDRCAREVPRLRRARDQMRKTRRNLDAAQRDSSKRAMLQDAENEDLKFPDEMDTPDHMPARDRFAKYRGLKSFRSSPWDPKESLPYDYSRVFAFENFRRAHKRALEVREEDAVAGVQVGTYVRITFANVPRVPVIALFEGLGRYKAPNPSECPRGDDGTIGAGVGPSGLMQYESCLSVMNYVVTKSTNYDAPLKSKDALWFHVGWRRERAAPVYNTDNLGDKHKLERFLRARVPTIASVFAPITYGPAPVIAFKETFNAQGVSVDLCLTGSVRDANPDRIILKRVILSAVPFRTHKHKSVARFMFHNPDDIRWFKPLELWTKYGLRGKIVEPVGTHGRMKCIFNNVIHQHDTICATLYKRVYPKFSLSERHIGSGHSSCIIIHKKIEQLELRRASRAPSRALPSEHEPSPPSRRPSDESSTTTRLIIILKLSSVQVPRRSQFLDLLRRHLLPSRLERRPIQLPNLLQAFLIPLLLLHEEDRDSQPRAEAQHRRRRRRERLAVQLQRHLREALRAASRANAALLRKVRARERDARWTADDALRMSAMLKHVLALYVGILFGMYGAYGFDWTMWGSALVNGLAFWMLNSGCEMDLESIGESQRFVLDGFVSSYGLMILTWCGVSAALGRPWFTSEERFPRSFPAFFVH</sequence>
<dbReference type="PANTHER" id="PTHR12858">
    <property type="entry name" value="RIBOSOME BIOGENESIS PROTEIN"/>
    <property type="match status" value="1"/>
</dbReference>
<dbReference type="Pfam" id="PF04950">
    <property type="entry name" value="RIBIOP_C"/>
    <property type="match status" value="1"/>
</dbReference>